<evidence type="ECO:0000313" key="3">
    <source>
        <dbReference type="Proteomes" id="UP000199393"/>
    </source>
</evidence>
<gene>
    <name evidence="2" type="ORF">GA0070620_3434</name>
</gene>
<dbReference type="RefSeq" id="WP_091592091.1">
    <property type="nucleotide sequence ID" value="NZ_JBHRWG010000004.1"/>
</dbReference>
<protein>
    <submittedName>
        <fullName evidence="2">Uncharacterized protein</fullName>
    </submittedName>
</protein>
<proteinExistence type="predicted"/>
<organism evidence="2 3">
    <name type="scientific">Micromonospora krabiensis</name>
    <dbReference type="NCBI Taxonomy" id="307121"/>
    <lineage>
        <taxon>Bacteria</taxon>
        <taxon>Bacillati</taxon>
        <taxon>Actinomycetota</taxon>
        <taxon>Actinomycetes</taxon>
        <taxon>Micromonosporales</taxon>
        <taxon>Micromonosporaceae</taxon>
        <taxon>Micromonospora</taxon>
    </lineage>
</organism>
<evidence type="ECO:0000256" key="1">
    <source>
        <dbReference type="SAM" id="MobiDB-lite"/>
    </source>
</evidence>
<dbReference type="AlphaFoldDB" id="A0A1C3N5S1"/>
<name>A0A1C3N5S1_9ACTN</name>
<dbReference type="Proteomes" id="UP000199393">
    <property type="component" value="Chromosome I"/>
</dbReference>
<accession>A0A1C3N5S1</accession>
<keyword evidence="3" id="KW-1185">Reference proteome</keyword>
<feature type="compositionally biased region" description="Basic and acidic residues" evidence="1">
    <location>
        <begin position="1"/>
        <end position="11"/>
    </location>
</feature>
<feature type="region of interest" description="Disordered" evidence="1">
    <location>
        <begin position="1"/>
        <end position="22"/>
    </location>
</feature>
<reference evidence="3" key="1">
    <citation type="submission" date="2016-06" db="EMBL/GenBank/DDBJ databases">
        <authorList>
            <person name="Varghese N."/>
        </authorList>
    </citation>
    <scope>NUCLEOTIDE SEQUENCE [LARGE SCALE GENOMIC DNA]</scope>
    <source>
        <strain evidence="3">DSM 45344</strain>
    </source>
</reference>
<dbReference type="STRING" id="307121.GA0070620_3434"/>
<evidence type="ECO:0000313" key="2">
    <source>
        <dbReference type="EMBL" id="SBV27903.1"/>
    </source>
</evidence>
<sequence length="117" mass="13362">MAFWSRNREPEPEGATLDWSPAEEVAEDPRIARIIIEHSLDPLNVDHQEIAADMLAMRARIDELVAEWSDSLDARLDAWAPGWRDDMPTQWLGLTITEDSSLPYEALLADHDLLRKV</sequence>
<dbReference type="EMBL" id="LT598496">
    <property type="protein sequence ID" value="SBV27903.1"/>
    <property type="molecule type" value="Genomic_DNA"/>
</dbReference>